<accession>A0AAU2H088</accession>
<dbReference type="InterPro" id="IPR022622">
    <property type="entry name" value="DUF3492"/>
</dbReference>
<gene>
    <name evidence="4" type="ORF">OHV25_13325</name>
</gene>
<dbReference type="EMBL" id="CP108253">
    <property type="protein sequence ID" value="WTU40496.1"/>
    <property type="molecule type" value="Genomic_DNA"/>
</dbReference>
<feature type="compositionally biased region" description="Low complexity" evidence="2">
    <location>
        <begin position="846"/>
        <end position="856"/>
    </location>
</feature>
<sequence>MRIGLLTDGGYPYTTGESRLWCDRLVRGLARHEFDIYALSRTAAQEERGWVALPPQVRRVRTAPLWAPQEWAHSRTSAQPPRRLGRRERHRFATCFRELAGAICMAGPGGADGGSASSGPDAVGRARNGAPGREGLLRGVPGQRPGGSAGRASDPDGLTITDLTVSFDALALGAKVVVGTGTMGGAPVVGAAATGGSSRFAEALYGLADLAHECGGVSAALRSETAVRVLEAACRTPGASRAVQAARVPDYLAFADLLERALRPLSLDWYDAAGLGDVDLCHAAGGGSAALPGLLAKRFFGVPLLVTEYGVQLRAQYLAAGGARVPVRALMAAFHRRLAAEVYERAALITPGNTHTRRWQEKCGADRAKLRTVYPGMAADRFQTVGEDTSAGDPTTLVWVGRIDPTKDLIALLHAFAEVRRAEPDARLRIFYAGQASGAAPGTQSHGPGPGLYGDAPDGGRGGGAVGGYGAGRARRAGRDFVGDGGGSGHGGGARGCGSAGGGSAGFGGTVFGGAFGGGAYGFGAAGRGSAGYDGAGHGVGAGRSGGSGGSDYGSGSGLGAGSGYGEGSSYGVGPSYGAGSAYGVDGPAYGVGQGYETGPAYGAGPGHGAGPGYAGGSGHGGGAHGFGAPASPLSPESAAYLAHCRGLAAQLFPDEAVDAHAVGDNPVSFEEIGGPGAPELADAYASGSVVVLSSVVEGFPVSLVEAMFCGRATVSTDAGAVVEVIGGTGLVVPPRNPRALADACVALLRDPERRERLGAAARARALELFTVEQNLAAFRGIYLELMSHCPVRRETVDESGAPVPFAHPAEAHVPGSWAALAAPSKAAGYAPSWADVGAHGGGARSTGTARATGRATDPDPVGATGADPGVAAGSGHSTTGHSGPSRTAPGHSSPTPSDPSGPGPTPPDIGRSGSAHSEEATR</sequence>
<dbReference type="Pfam" id="PF11997">
    <property type="entry name" value="DUF3492"/>
    <property type="match status" value="2"/>
</dbReference>
<feature type="domain" description="DUF3492" evidence="3">
    <location>
        <begin position="199"/>
        <end position="367"/>
    </location>
</feature>
<feature type="domain" description="DUF3492" evidence="3">
    <location>
        <begin position="1"/>
        <end position="88"/>
    </location>
</feature>
<dbReference type="AlphaFoldDB" id="A0AAU2H088"/>
<feature type="compositionally biased region" description="Low complexity" evidence="2">
    <location>
        <begin position="874"/>
        <end position="886"/>
    </location>
</feature>
<dbReference type="SUPFAM" id="SSF53756">
    <property type="entry name" value="UDP-Glycosyltransferase/glycogen phosphorylase"/>
    <property type="match status" value="2"/>
</dbReference>
<dbReference type="GO" id="GO:0016757">
    <property type="term" value="F:glycosyltransferase activity"/>
    <property type="evidence" value="ECO:0007669"/>
    <property type="project" value="TreeGrafter"/>
</dbReference>
<evidence type="ECO:0000256" key="2">
    <source>
        <dbReference type="SAM" id="MobiDB-lite"/>
    </source>
</evidence>
<evidence type="ECO:0000256" key="1">
    <source>
        <dbReference type="ARBA" id="ARBA00021292"/>
    </source>
</evidence>
<dbReference type="PANTHER" id="PTHR12526:SF636">
    <property type="entry name" value="BLL3647 PROTEIN"/>
    <property type="match status" value="1"/>
</dbReference>
<dbReference type="PANTHER" id="PTHR12526">
    <property type="entry name" value="GLYCOSYLTRANSFERASE"/>
    <property type="match status" value="1"/>
</dbReference>
<feature type="region of interest" description="Disordered" evidence="2">
    <location>
        <begin position="110"/>
        <end position="155"/>
    </location>
</feature>
<feature type="region of interest" description="Disordered" evidence="2">
    <location>
        <begin position="839"/>
        <end position="923"/>
    </location>
</feature>
<protein>
    <recommendedName>
        <fullName evidence="1">D-inositol 3-phosphate glycosyltransferase</fullName>
    </recommendedName>
</protein>
<proteinExistence type="predicted"/>
<feature type="compositionally biased region" description="Pro residues" evidence="2">
    <location>
        <begin position="897"/>
        <end position="908"/>
    </location>
</feature>
<name>A0AAU2H088_9ACTN</name>
<dbReference type="Pfam" id="PF13692">
    <property type="entry name" value="Glyco_trans_1_4"/>
    <property type="match status" value="1"/>
</dbReference>
<organism evidence="4">
    <name type="scientific">Streptomyces sp. NBC_00060</name>
    <dbReference type="NCBI Taxonomy" id="2975636"/>
    <lineage>
        <taxon>Bacteria</taxon>
        <taxon>Bacillati</taxon>
        <taxon>Actinomycetota</taxon>
        <taxon>Actinomycetes</taxon>
        <taxon>Kitasatosporales</taxon>
        <taxon>Streptomycetaceae</taxon>
        <taxon>Streptomyces</taxon>
    </lineage>
</organism>
<dbReference type="Gene3D" id="3.40.50.2000">
    <property type="entry name" value="Glycogen Phosphorylase B"/>
    <property type="match status" value="3"/>
</dbReference>
<evidence type="ECO:0000259" key="3">
    <source>
        <dbReference type="Pfam" id="PF11997"/>
    </source>
</evidence>
<evidence type="ECO:0000313" key="4">
    <source>
        <dbReference type="EMBL" id="WTU40496.1"/>
    </source>
</evidence>
<reference evidence="4" key="1">
    <citation type="submission" date="2022-10" db="EMBL/GenBank/DDBJ databases">
        <title>The complete genomes of actinobacterial strains from the NBC collection.</title>
        <authorList>
            <person name="Joergensen T.S."/>
            <person name="Alvarez Arevalo M."/>
            <person name="Sterndorff E.B."/>
            <person name="Faurdal D."/>
            <person name="Vuksanovic O."/>
            <person name="Mourched A.-S."/>
            <person name="Charusanti P."/>
            <person name="Shaw S."/>
            <person name="Blin K."/>
            <person name="Weber T."/>
        </authorList>
    </citation>
    <scope>NUCLEOTIDE SEQUENCE</scope>
    <source>
        <strain evidence="4">NBC_00060</strain>
    </source>
</reference>